<dbReference type="Pfam" id="PF07362">
    <property type="entry name" value="CcdA"/>
    <property type="match status" value="1"/>
</dbReference>
<reference evidence="2" key="1">
    <citation type="submission" date="2018-06" db="EMBL/GenBank/DDBJ databases">
        <authorList>
            <person name="Zhirakovskaya E."/>
        </authorList>
    </citation>
    <scope>NUCLEOTIDE SEQUENCE</scope>
</reference>
<evidence type="ECO:0000256" key="1">
    <source>
        <dbReference type="ARBA" id="ARBA00022649"/>
    </source>
</evidence>
<evidence type="ECO:0000313" key="2">
    <source>
        <dbReference type="EMBL" id="VAW54617.1"/>
    </source>
</evidence>
<proteinExistence type="predicted"/>
<evidence type="ECO:0008006" key="3">
    <source>
        <dbReference type="Google" id="ProtNLM"/>
    </source>
</evidence>
<dbReference type="EMBL" id="UOFD01000079">
    <property type="protein sequence ID" value="VAW54617.1"/>
    <property type="molecule type" value="Genomic_DNA"/>
</dbReference>
<sequence length="90" mass="10152">MRIEKQVINMHNIYNRNAPKKPTNLSINSDLLAKAKGLKINLSAALETALEAKVRLSAREEWLKENKKALASLNELAENNGLFSDSYRDL</sequence>
<keyword evidence="1" id="KW-1277">Toxin-antitoxin system</keyword>
<organism evidence="2">
    <name type="scientific">hydrothermal vent metagenome</name>
    <dbReference type="NCBI Taxonomy" id="652676"/>
    <lineage>
        <taxon>unclassified sequences</taxon>
        <taxon>metagenomes</taxon>
        <taxon>ecological metagenomes</taxon>
    </lineage>
</organism>
<protein>
    <recommendedName>
        <fullName evidence="3">Acetoacetyl-CoA synthase</fullName>
    </recommendedName>
</protein>
<name>A0A3B0WVE0_9ZZZZ</name>
<accession>A0A3B0WVE0</accession>
<dbReference type="AlphaFoldDB" id="A0A3B0WVE0"/>
<gene>
    <name evidence="2" type="ORF">MNBD_GAMMA06-497</name>
</gene>
<dbReference type="InterPro" id="IPR009956">
    <property type="entry name" value="Post-segregation_anti-tox_CcdA"/>
</dbReference>